<dbReference type="AlphaFoldDB" id="A0ABC9Y8K8"/>
<organism evidence="2 3">
    <name type="scientific">Grus japonensis</name>
    <name type="common">Japanese crane</name>
    <name type="synonym">Red-crowned crane</name>
    <dbReference type="NCBI Taxonomy" id="30415"/>
    <lineage>
        <taxon>Eukaryota</taxon>
        <taxon>Metazoa</taxon>
        <taxon>Chordata</taxon>
        <taxon>Craniata</taxon>
        <taxon>Vertebrata</taxon>
        <taxon>Euteleostomi</taxon>
        <taxon>Archelosauria</taxon>
        <taxon>Archosauria</taxon>
        <taxon>Dinosauria</taxon>
        <taxon>Saurischia</taxon>
        <taxon>Theropoda</taxon>
        <taxon>Coelurosauria</taxon>
        <taxon>Aves</taxon>
        <taxon>Neognathae</taxon>
        <taxon>Neoaves</taxon>
        <taxon>Gruiformes</taxon>
        <taxon>Gruidae</taxon>
        <taxon>Grus</taxon>
    </lineage>
</organism>
<evidence type="ECO:0000313" key="3">
    <source>
        <dbReference type="Proteomes" id="UP001623348"/>
    </source>
</evidence>
<gene>
    <name evidence="2" type="ORF">GRJ2_003097900</name>
</gene>
<feature type="compositionally biased region" description="Low complexity" evidence="1">
    <location>
        <begin position="585"/>
        <end position="597"/>
    </location>
</feature>
<evidence type="ECO:0000313" key="2">
    <source>
        <dbReference type="EMBL" id="GAB0206323.1"/>
    </source>
</evidence>
<feature type="region of interest" description="Disordered" evidence="1">
    <location>
        <begin position="527"/>
        <end position="632"/>
    </location>
</feature>
<name>A0ABC9Y8K8_GRUJA</name>
<comment type="caution">
    <text evidence="2">The sequence shown here is derived from an EMBL/GenBank/DDBJ whole genome shotgun (WGS) entry which is preliminary data.</text>
</comment>
<dbReference type="EMBL" id="BAAFJT010000054">
    <property type="protein sequence ID" value="GAB0206323.1"/>
    <property type="molecule type" value="Genomic_DNA"/>
</dbReference>
<evidence type="ECO:0000256" key="1">
    <source>
        <dbReference type="SAM" id="MobiDB-lite"/>
    </source>
</evidence>
<accession>A0ABC9Y8K8</accession>
<proteinExistence type="predicted"/>
<sequence>MALEVPGVSFTTPAMLPPVTAGVLPSVPGLPMSCEPAQLHPVTYQLGQATVWQGLPGPLGNAGQLVQLPCVVPLPPMAQLPCGVQLPAMAAPCPPAHGWGQQVVMGTLVPNQPMGLEPWAMVDREPRHPAAQHGVQGLPVVHTLPGITEKPLQPSDNGVGVMEDSVPDASPHHPTAALPCGRTQAEPKGVSTPEALEKPLDVPELVTDTFAEAFPELAGDTLQSQDEESFGIDFTDMLALLDPIDGKDTIPDVPGVPNSPCLTPLLNELLDFSEYVAKGGCPKEQAAVVGLRDSVDTVPDVPSIPYLTTSLNKLLDLLEYRAEGVCTKEQAVATMPGDSEDTIPDGPKSSTLTTFLNIMEPEAVVGLGDGEDTFLDVLGISDSLTSTAFLNQLLDFSEYGAEGDCPEDRAAAVMLGDVDPFMGVVTSPLQDEKEKQGMVAAVLPTWLPVSPMETAVESALKGHPEGPPESALKGLLESPRLSPEAPLQPHPPCMAPLVEEALRRQPQVVVTRLPLPPGLVSCQVLPRSAKAGSKQAKRPAPASTHKRHETSPWDNMPPKKKKKGVVCQVAKNLKTLKEGTPDGDGAAAGSSRQQAGSSKRRASDNDNVPTKRARTLGDAAGQSALRTPECCQ</sequence>
<dbReference type="Proteomes" id="UP001623348">
    <property type="component" value="Unassembled WGS sequence"/>
</dbReference>
<keyword evidence="3" id="KW-1185">Reference proteome</keyword>
<reference evidence="2 3" key="1">
    <citation type="submission" date="2024-06" db="EMBL/GenBank/DDBJ databases">
        <title>The draft genome of Grus japonensis, version 3.</title>
        <authorList>
            <person name="Nabeshima K."/>
            <person name="Suzuki S."/>
            <person name="Onuma M."/>
        </authorList>
    </citation>
    <scope>NUCLEOTIDE SEQUENCE [LARGE SCALE GENOMIC DNA]</scope>
    <source>
        <strain evidence="2 3">451A</strain>
    </source>
</reference>
<protein>
    <submittedName>
        <fullName evidence="2">Proline-rich protein 36-like</fullName>
    </submittedName>
</protein>